<protein>
    <submittedName>
        <fullName evidence="2">Uncharacterized protein</fullName>
    </submittedName>
</protein>
<dbReference type="Proteomes" id="UP000326396">
    <property type="component" value="Linkage Group LG8"/>
</dbReference>
<name>A0A5N6LX36_9ASTR</name>
<comment type="caution">
    <text evidence="2">The sequence shown here is derived from an EMBL/GenBank/DDBJ whole genome shotgun (WGS) entry which is preliminary data.</text>
</comment>
<gene>
    <name evidence="2" type="ORF">E3N88_38639</name>
</gene>
<dbReference type="OrthoDB" id="6160824at2759"/>
<keyword evidence="3" id="KW-1185">Reference proteome</keyword>
<evidence type="ECO:0000313" key="2">
    <source>
        <dbReference type="EMBL" id="KAD2805262.1"/>
    </source>
</evidence>
<accession>A0A5N6LX36</accession>
<reference evidence="2 3" key="1">
    <citation type="submission" date="2019-05" db="EMBL/GenBank/DDBJ databases">
        <title>Mikania micrantha, genome provides insights into the molecular mechanism of rapid growth.</title>
        <authorList>
            <person name="Liu B."/>
        </authorList>
    </citation>
    <scope>NUCLEOTIDE SEQUENCE [LARGE SCALE GENOMIC DNA]</scope>
    <source>
        <strain evidence="2">NLD-2019</strain>
        <tissue evidence="2">Leaf</tissue>
    </source>
</reference>
<feature type="region of interest" description="Disordered" evidence="1">
    <location>
        <begin position="1"/>
        <end position="32"/>
    </location>
</feature>
<feature type="compositionally biased region" description="Polar residues" evidence="1">
    <location>
        <begin position="7"/>
        <end position="29"/>
    </location>
</feature>
<organism evidence="2 3">
    <name type="scientific">Mikania micrantha</name>
    <name type="common">bitter vine</name>
    <dbReference type="NCBI Taxonomy" id="192012"/>
    <lineage>
        <taxon>Eukaryota</taxon>
        <taxon>Viridiplantae</taxon>
        <taxon>Streptophyta</taxon>
        <taxon>Embryophyta</taxon>
        <taxon>Tracheophyta</taxon>
        <taxon>Spermatophyta</taxon>
        <taxon>Magnoliopsida</taxon>
        <taxon>eudicotyledons</taxon>
        <taxon>Gunneridae</taxon>
        <taxon>Pentapetalae</taxon>
        <taxon>asterids</taxon>
        <taxon>campanulids</taxon>
        <taxon>Asterales</taxon>
        <taxon>Asteraceae</taxon>
        <taxon>Asteroideae</taxon>
        <taxon>Heliantheae alliance</taxon>
        <taxon>Eupatorieae</taxon>
        <taxon>Mikania</taxon>
    </lineage>
</organism>
<dbReference type="AlphaFoldDB" id="A0A5N6LX36"/>
<sequence length="71" mass="7515">MDMAGGTTVSFDLDNTLTCNDGSPATSDEGSVKACSRWTDDNVNRWKVALTQIADLTGEVVSGYASRSIPD</sequence>
<evidence type="ECO:0000256" key="1">
    <source>
        <dbReference type="SAM" id="MobiDB-lite"/>
    </source>
</evidence>
<proteinExistence type="predicted"/>
<dbReference type="EMBL" id="SZYD01000018">
    <property type="protein sequence ID" value="KAD2805262.1"/>
    <property type="molecule type" value="Genomic_DNA"/>
</dbReference>
<evidence type="ECO:0000313" key="3">
    <source>
        <dbReference type="Proteomes" id="UP000326396"/>
    </source>
</evidence>